<dbReference type="EMBL" id="DRUY01000138">
    <property type="protein sequence ID" value="HHI65726.1"/>
    <property type="molecule type" value="Genomic_DNA"/>
</dbReference>
<accession>A0A7C5PAB0</accession>
<dbReference type="SUPFAM" id="SSF56529">
    <property type="entry name" value="FAH"/>
    <property type="match status" value="1"/>
</dbReference>
<dbReference type="PANTHER" id="PTHR11820">
    <property type="entry name" value="ACYLPYRUVASE"/>
    <property type="match status" value="1"/>
</dbReference>
<proteinExistence type="inferred from homology"/>
<keyword evidence="2" id="KW-0479">Metal-binding</keyword>
<dbReference type="GO" id="GO:0019752">
    <property type="term" value="P:carboxylic acid metabolic process"/>
    <property type="evidence" value="ECO:0007669"/>
    <property type="project" value="UniProtKB-ARBA"/>
</dbReference>
<name>A0A7C5PAB0_9BACT</name>
<evidence type="ECO:0000313" key="5">
    <source>
        <dbReference type="EMBL" id="HHI65726.1"/>
    </source>
</evidence>
<dbReference type="InterPro" id="IPR036663">
    <property type="entry name" value="Fumarylacetoacetase_C_sf"/>
</dbReference>
<evidence type="ECO:0000259" key="3">
    <source>
        <dbReference type="Pfam" id="PF01557"/>
    </source>
</evidence>
<dbReference type="Gene3D" id="3.90.850.10">
    <property type="entry name" value="Fumarylacetoacetase-like, C-terminal domain"/>
    <property type="match status" value="1"/>
</dbReference>
<sequence>MKLLRFRFQDETKFGVIEGNEVVVLEEDFLLSIKKSSSRVSFDEIELLSPVSPSKFICVGLNYIDHANEMKEKLPDEPVLFLKPSTAINHPNYPIYYPPQTKELHYEAELAVVIGKTAKNVMIEDAKNYILGYTCGNDVTARDLQRKDIQWTRSKSFDSFAPIGPWIETEIDPSSLDIKLLLNDEIKQRSNTSNLIFKPDFLVSFISSIMTLLPGDVIMTGTPSGVGPMKVGDSVSVVIENIGTLTNKIE</sequence>
<dbReference type="InterPro" id="IPR018833">
    <property type="entry name" value="Rv2993c-like_N"/>
</dbReference>
<gene>
    <name evidence="5" type="ORF">ENL70_04175</name>
</gene>
<comment type="similarity">
    <text evidence="1">Belongs to the FAH family.</text>
</comment>
<dbReference type="InterPro" id="IPR011234">
    <property type="entry name" value="Fumarylacetoacetase-like_C"/>
</dbReference>
<dbReference type="GO" id="GO:0016853">
    <property type="term" value="F:isomerase activity"/>
    <property type="evidence" value="ECO:0007669"/>
    <property type="project" value="UniProtKB-ARBA"/>
</dbReference>
<dbReference type="PANTHER" id="PTHR11820:SF7">
    <property type="entry name" value="ACYLPYRUVASE FAHD1, MITOCHONDRIAL"/>
    <property type="match status" value="1"/>
</dbReference>
<protein>
    <submittedName>
        <fullName evidence="5">DUF2437 domain-containing protein</fullName>
    </submittedName>
</protein>
<dbReference type="AlphaFoldDB" id="A0A7C5PAB0"/>
<evidence type="ECO:0000256" key="2">
    <source>
        <dbReference type="ARBA" id="ARBA00022723"/>
    </source>
</evidence>
<feature type="domain" description="Fumarylacetoacetase-like C-terminal" evidence="3">
    <location>
        <begin position="55"/>
        <end position="249"/>
    </location>
</feature>
<dbReference type="Pfam" id="PF10370">
    <property type="entry name" value="Rv2993c-like_N"/>
    <property type="match status" value="1"/>
</dbReference>
<dbReference type="GO" id="GO:0046872">
    <property type="term" value="F:metal ion binding"/>
    <property type="evidence" value="ECO:0007669"/>
    <property type="project" value="UniProtKB-KW"/>
</dbReference>
<evidence type="ECO:0000256" key="1">
    <source>
        <dbReference type="ARBA" id="ARBA00010211"/>
    </source>
</evidence>
<dbReference type="GO" id="GO:0018773">
    <property type="term" value="F:acetylpyruvate hydrolase activity"/>
    <property type="evidence" value="ECO:0007669"/>
    <property type="project" value="TreeGrafter"/>
</dbReference>
<dbReference type="Pfam" id="PF01557">
    <property type="entry name" value="FAA_hydrolase"/>
    <property type="match status" value="1"/>
</dbReference>
<dbReference type="FunFam" id="3.90.850.10:FF:000002">
    <property type="entry name" value="2-hydroxyhepta-2,4-diene-1,7-dioate isomerase"/>
    <property type="match status" value="1"/>
</dbReference>
<organism evidence="5">
    <name type="scientific">Thermodesulfobium narugense</name>
    <dbReference type="NCBI Taxonomy" id="184064"/>
    <lineage>
        <taxon>Bacteria</taxon>
        <taxon>Pseudomonadati</taxon>
        <taxon>Thermodesulfobiota</taxon>
        <taxon>Thermodesulfobiia</taxon>
        <taxon>Thermodesulfobiales</taxon>
        <taxon>Thermodesulfobiaceae</taxon>
        <taxon>Thermodesulfobium</taxon>
    </lineage>
</organism>
<evidence type="ECO:0000259" key="4">
    <source>
        <dbReference type="Pfam" id="PF10370"/>
    </source>
</evidence>
<comment type="caution">
    <text evidence="5">The sequence shown here is derived from an EMBL/GenBank/DDBJ whole genome shotgun (WGS) entry which is preliminary data.</text>
</comment>
<reference evidence="5" key="1">
    <citation type="journal article" date="2020" name="mSystems">
        <title>Genome- and Community-Level Interaction Insights into Carbon Utilization and Element Cycling Functions of Hydrothermarchaeota in Hydrothermal Sediment.</title>
        <authorList>
            <person name="Zhou Z."/>
            <person name="Liu Y."/>
            <person name="Xu W."/>
            <person name="Pan J."/>
            <person name="Luo Z.H."/>
            <person name="Li M."/>
        </authorList>
    </citation>
    <scope>NUCLEOTIDE SEQUENCE [LARGE SCALE GENOMIC DNA]</scope>
    <source>
        <strain evidence="5">SpSt-1019</strain>
    </source>
</reference>
<feature type="domain" description="Rv2993c-like N-terminal" evidence="4">
    <location>
        <begin position="1"/>
        <end position="50"/>
    </location>
</feature>